<dbReference type="InterPro" id="IPR001544">
    <property type="entry name" value="Aminotrans_IV"/>
</dbReference>
<gene>
    <name evidence="5" type="primary">pabC</name>
    <name evidence="5" type="ORF">HFZ78_11285</name>
</gene>
<evidence type="ECO:0000256" key="3">
    <source>
        <dbReference type="ARBA" id="ARBA00011738"/>
    </source>
</evidence>
<dbReference type="GO" id="GO:0005829">
    <property type="term" value="C:cytosol"/>
    <property type="evidence" value="ECO:0007669"/>
    <property type="project" value="TreeGrafter"/>
</dbReference>
<evidence type="ECO:0000256" key="4">
    <source>
        <dbReference type="ARBA" id="ARBA00022898"/>
    </source>
</evidence>
<dbReference type="Pfam" id="PF01063">
    <property type="entry name" value="Aminotran_4"/>
    <property type="match status" value="1"/>
</dbReference>
<dbReference type="InterPro" id="IPR050571">
    <property type="entry name" value="Class-IV_PLP-Dep_Aminotrnsfr"/>
</dbReference>
<dbReference type="NCBIfam" id="NF005800">
    <property type="entry name" value="PRK07650.1"/>
    <property type="match status" value="1"/>
</dbReference>
<dbReference type="Proteomes" id="UP000501868">
    <property type="component" value="Chromosome"/>
</dbReference>
<evidence type="ECO:0000313" key="5">
    <source>
        <dbReference type="EMBL" id="QIZ07218.1"/>
    </source>
</evidence>
<dbReference type="Gene3D" id="3.20.10.10">
    <property type="entry name" value="D-amino Acid Aminotransferase, subunit A, domain 2"/>
    <property type="match status" value="1"/>
</dbReference>
<keyword evidence="5" id="KW-0456">Lyase</keyword>
<comment type="cofactor">
    <cofactor evidence="1">
        <name>pyridoxal 5'-phosphate</name>
        <dbReference type="ChEBI" id="CHEBI:597326"/>
    </cofactor>
</comment>
<dbReference type="EMBL" id="CP051128">
    <property type="protein sequence ID" value="QIZ07218.1"/>
    <property type="molecule type" value="Genomic_DNA"/>
</dbReference>
<dbReference type="GO" id="GO:0008696">
    <property type="term" value="F:4-amino-4-deoxychorismate lyase activity"/>
    <property type="evidence" value="ECO:0007669"/>
    <property type="project" value="UniProtKB-EC"/>
</dbReference>
<name>A0A6H1P126_PRIMG</name>
<keyword evidence="4" id="KW-0663">Pyridoxal phosphate</keyword>
<evidence type="ECO:0000256" key="1">
    <source>
        <dbReference type="ARBA" id="ARBA00001933"/>
    </source>
</evidence>
<dbReference type="SUPFAM" id="SSF56752">
    <property type="entry name" value="D-aminoacid aminotransferase-like PLP-dependent enzymes"/>
    <property type="match status" value="1"/>
</dbReference>
<dbReference type="CDD" id="cd00449">
    <property type="entry name" value="PLPDE_IV"/>
    <property type="match status" value="1"/>
</dbReference>
<organism evidence="5 6">
    <name type="scientific">Priestia megaterium</name>
    <name type="common">Bacillus megaterium</name>
    <dbReference type="NCBI Taxonomy" id="1404"/>
    <lineage>
        <taxon>Bacteria</taxon>
        <taxon>Bacillati</taxon>
        <taxon>Bacillota</taxon>
        <taxon>Bacilli</taxon>
        <taxon>Bacillales</taxon>
        <taxon>Bacillaceae</taxon>
        <taxon>Priestia</taxon>
    </lineage>
</organism>
<dbReference type="GO" id="GO:0008652">
    <property type="term" value="P:amino acid biosynthetic process"/>
    <property type="evidence" value="ECO:0007669"/>
    <property type="project" value="UniProtKB-ARBA"/>
</dbReference>
<evidence type="ECO:0000313" key="6">
    <source>
        <dbReference type="Proteomes" id="UP000501868"/>
    </source>
</evidence>
<reference evidence="5 6" key="1">
    <citation type="submission" date="2020-04" db="EMBL/GenBank/DDBJ databases">
        <title>Genome-Wide Identification of 5-Methylcytosine Sites in Bacterial Genomes By High-Throughput Sequencing of MspJI Restriction Fragments.</title>
        <authorList>
            <person name="Wu V."/>
        </authorList>
    </citation>
    <scope>NUCLEOTIDE SEQUENCE [LARGE SCALE GENOMIC DNA]</scope>
    <source>
        <strain evidence="5 6">S2</strain>
    </source>
</reference>
<dbReference type="AlphaFoldDB" id="A0A6H1P126"/>
<accession>A0A6H1P126</accession>
<dbReference type="PANTHER" id="PTHR42743:SF11">
    <property type="entry name" value="AMINODEOXYCHORISMATE LYASE"/>
    <property type="match status" value="1"/>
</dbReference>
<evidence type="ECO:0000256" key="2">
    <source>
        <dbReference type="ARBA" id="ARBA00009320"/>
    </source>
</evidence>
<dbReference type="InterPro" id="IPR043131">
    <property type="entry name" value="BCAT-like_N"/>
</dbReference>
<dbReference type="EC" id="4.1.3.38" evidence="5"/>
<dbReference type="GO" id="GO:0046394">
    <property type="term" value="P:carboxylic acid biosynthetic process"/>
    <property type="evidence" value="ECO:0007669"/>
    <property type="project" value="UniProtKB-ARBA"/>
</dbReference>
<protein>
    <submittedName>
        <fullName evidence="5">Aminodeoxychorismate lyase</fullName>
        <ecNumber evidence="5">4.1.3.38</ecNumber>
    </submittedName>
</protein>
<dbReference type="InterPro" id="IPR043132">
    <property type="entry name" value="BCAT-like_C"/>
</dbReference>
<dbReference type="FunFam" id="3.20.10.10:FF:000002">
    <property type="entry name" value="D-alanine aminotransferase"/>
    <property type="match status" value="1"/>
</dbReference>
<comment type="similarity">
    <text evidence="2">Belongs to the class-IV pyridoxal-phosphate-dependent aminotransferase family.</text>
</comment>
<dbReference type="PANTHER" id="PTHR42743">
    <property type="entry name" value="AMINO-ACID AMINOTRANSFERASE"/>
    <property type="match status" value="1"/>
</dbReference>
<dbReference type="InterPro" id="IPR036038">
    <property type="entry name" value="Aminotransferase-like"/>
</dbReference>
<reference evidence="5 6" key="2">
    <citation type="submission" date="2020-04" db="EMBL/GenBank/DDBJ databases">
        <authorList>
            <person name="Fomenkov A."/>
            <person name="Anton B.P."/>
            <person name="Roberts R.J."/>
        </authorList>
    </citation>
    <scope>NUCLEOTIDE SEQUENCE [LARGE SCALE GENOMIC DNA]</scope>
    <source>
        <strain evidence="5 6">S2</strain>
    </source>
</reference>
<sequence>MVIYLNGQFLKKEDAMISPLDHGFLYGMGLFETFRVYEGFPFLLDDHLARLNQGLEVLNINYRFHREETNRILQDLLKVNNLSNAYIRLNVSAGIGDVGLQVEPYKEPNILIFPKPLPLAGELTEKKAVLLKLRRNSPEGIERVKSHHFMNNILAKREIGNAADIEGIFRTEDGYLAEGIVSNTFWVKGNVLYTPSVQTGILNGITRQFVIELAKKHNLCVKEGLYFLKHVLEADEMFVTNSIQEIVPITTFEDHQLPGKQGQVVQQLHREYRHYCQSLWSRNGLGSE</sequence>
<comment type="subunit">
    <text evidence="3">Homodimer.</text>
</comment>
<dbReference type="Gene3D" id="3.30.470.10">
    <property type="match status" value="1"/>
</dbReference>
<proteinExistence type="inferred from homology"/>